<gene>
    <name evidence="2" type="ORF">PHACADRAFT_196205</name>
</gene>
<evidence type="ECO:0000256" key="1">
    <source>
        <dbReference type="SAM" id="MobiDB-lite"/>
    </source>
</evidence>
<dbReference type="InParanoid" id="K5X057"/>
<dbReference type="GeneID" id="18911129"/>
<accession>K5X057</accession>
<feature type="compositionally biased region" description="Acidic residues" evidence="1">
    <location>
        <begin position="172"/>
        <end position="184"/>
    </location>
</feature>
<evidence type="ECO:0000313" key="2">
    <source>
        <dbReference type="EMBL" id="EKM56152.1"/>
    </source>
</evidence>
<dbReference type="HOGENOM" id="CLU_900489_0_0_1"/>
<proteinExistence type="predicted"/>
<name>K5X057_PHACS</name>
<feature type="region of interest" description="Disordered" evidence="1">
    <location>
        <begin position="133"/>
        <end position="290"/>
    </location>
</feature>
<feature type="compositionally biased region" description="Basic and acidic residues" evidence="1">
    <location>
        <begin position="253"/>
        <end position="268"/>
    </location>
</feature>
<keyword evidence="3" id="KW-1185">Reference proteome</keyword>
<organism evidence="2 3">
    <name type="scientific">Phanerochaete carnosa (strain HHB-10118-sp)</name>
    <name type="common">White-rot fungus</name>
    <name type="synonym">Peniophora carnosa</name>
    <dbReference type="NCBI Taxonomy" id="650164"/>
    <lineage>
        <taxon>Eukaryota</taxon>
        <taxon>Fungi</taxon>
        <taxon>Dikarya</taxon>
        <taxon>Basidiomycota</taxon>
        <taxon>Agaricomycotina</taxon>
        <taxon>Agaricomycetes</taxon>
        <taxon>Polyporales</taxon>
        <taxon>Phanerochaetaceae</taxon>
        <taxon>Phanerochaete</taxon>
    </lineage>
</organism>
<evidence type="ECO:0000313" key="3">
    <source>
        <dbReference type="Proteomes" id="UP000008370"/>
    </source>
</evidence>
<feature type="compositionally biased region" description="Acidic residues" evidence="1">
    <location>
        <begin position="230"/>
        <end position="241"/>
    </location>
</feature>
<dbReference type="RefSeq" id="XP_007396447.1">
    <property type="nucleotide sequence ID" value="XM_007396385.1"/>
</dbReference>
<dbReference type="AlphaFoldDB" id="K5X057"/>
<protein>
    <submittedName>
        <fullName evidence="2">Uncharacterized protein</fullName>
    </submittedName>
</protein>
<dbReference type="KEGG" id="pco:PHACADRAFT_196205"/>
<dbReference type="Proteomes" id="UP000008370">
    <property type="component" value="Unassembled WGS sequence"/>
</dbReference>
<dbReference type="EMBL" id="JH930472">
    <property type="protein sequence ID" value="EKM56152.1"/>
    <property type="molecule type" value="Genomic_DNA"/>
</dbReference>
<sequence length="309" mass="33859">MDLKICQSVLSPTTSEPRAFTVHTAVIEMLSQTQAAAKLLTKPVAPSAPICASFRAEAPPQIQAPAKSLVEPTAAPAPVESDCNCAARTLISSENPTYPAALGPTKATWLPKSTYHLHQALLDKEERAYLAAAEATTAKHARDPSESLEPEQPVQGGQASPVKRTRPSPGEDPSEEAEDVDVEMDLLNQLEFRQSLTPEHDRPLTPLLRPSAQPEEHNFSVPPSRPWEESQPEPDDDDEADSASGQPELMLPDARRPDHGSYVDHVLAEEDEEDEEDKPHRPSELNEPVFTMSHRIKDLETAQQFITAL</sequence>
<reference evidence="2 3" key="1">
    <citation type="journal article" date="2012" name="BMC Genomics">
        <title>Comparative genomics of the white-rot fungi, Phanerochaete carnosa and P. chrysosporium, to elucidate the genetic basis of the distinct wood types they colonize.</title>
        <authorList>
            <person name="Suzuki H."/>
            <person name="MacDonald J."/>
            <person name="Syed K."/>
            <person name="Salamov A."/>
            <person name="Hori C."/>
            <person name="Aerts A."/>
            <person name="Henrissat B."/>
            <person name="Wiebenga A."/>
            <person name="vanKuyk P.A."/>
            <person name="Barry K."/>
            <person name="Lindquist E."/>
            <person name="LaButti K."/>
            <person name="Lapidus A."/>
            <person name="Lucas S."/>
            <person name="Coutinho P."/>
            <person name="Gong Y."/>
            <person name="Samejima M."/>
            <person name="Mahadevan R."/>
            <person name="Abou-Zaid M."/>
            <person name="de Vries R.P."/>
            <person name="Igarashi K."/>
            <person name="Yadav J.S."/>
            <person name="Grigoriev I.V."/>
            <person name="Master E.R."/>
        </authorList>
    </citation>
    <scope>NUCLEOTIDE SEQUENCE [LARGE SCALE GENOMIC DNA]</scope>
    <source>
        <strain evidence="2 3">HHB-10118-sp</strain>
    </source>
</reference>